<dbReference type="RefSeq" id="WP_034558481.1">
    <property type="nucleotide sequence ID" value="NZ_FZML01000020.1"/>
</dbReference>
<dbReference type="SUPFAM" id="SSF52833">
    <property type="entry name" value="Thioredoxin-like"/>
    <property type="match status" value="1"/>
</dbReference>
<accession>A0A099TZN1</accession>
<sequence>MITLDGQPAYLGGARLCVGDYAPSVYVTNQDFQGVEIGGASGKYQLISVIPSIDGGVCQIQTKTFYKEISKYSNVDLIVICSDTPFAIKRFCVGDEANIFVLSDFRGKKFAKAYGLTLENTILEDMLTRAVILISPDGKIAYQEIVSEIGNEPDYAKALQALSNDL</sequence>
<dbReference type="STRING" id="216.LS73_06860"/>
<dbReference type="PROSITE" id="PS51352">
    <property type="entry name" value="THIOREDOXIN_2"/>
    <property type="match status" value="1"/>
</dbReference>
<organism evidence="4 7">
    <name type="scientific">Helicobacter muridarum</name>
    <dbReference type="NCBI Taxonomy" id="216"/>
    <lineage>
        <taxon>Bacteria</taxon>
        <taxon>Pseudomonadati</taxon>
        <taxon>Campylobacterota</taxon>
        <taxon>Epsilonproteobacteria</taxon>
        <taxon>Campylobacterales</taxon>
        <taxon>Helicobacteraceae</taxon>
        <taxon>Helicobacter</taxon>
    </lineage>
</organism>
<evidence type="ECO:0000256" key="1">
    <source>
        <dbReference type="ARBA" id="ARBA00023157"/>
    </source>
</evidence>
<dbReference type="InterPro" id="IPR002065">
    <property type="entry name" value="TPX"/>
</dbReference>
<dbReference type="InterPro" id="IPR050455">
    <property type="entry name" value="Tpx_Peroxidase_subfamily"/>
</dbReference>
<dbReference type="OrthoDB" id="9781543at2"/>
<dbReference type="Proteomes" id="UP000255139">
    <property type="component" value="Unassembled WGS sequence"/>
</dbReference>
<keyword evidence="7" id="KW-1185">Reference proteome</keyword>
<keyword evidence="4" id="KW-0560">Oxidoreductase</keyword>
<dbReference type="Pfam" id="PF08534">
    <property type="entry name" value="Redoxin"/>
    <property type="match status" value="1"/>
</dbReference>
<dbReference type="EMBL" id="JRPD02000007">
    <property type="protein sequence ID" value="TLE00449.1"/>
    <property type="molecule type" value="Genomic_DNA"/>
</dbReference>
<evidence type="ECO:0000256" key="2">
    <source>
        <dbReference type="ARBA" id="ARBA00023284"/>
    </source>
</evidence>
<evidence type="ECO:0000313" key="5">
    <source>
        <dbReference type="EMBL" id="TLE00449.1"/>
    </source>
</evidence>
<evidence type="ECO:0000313" key="4">
    <source>
        <dbReference type="EMBL" id="STQ86423.1"/>
    </source>
</evidence>
<dbReference type="PANTHER" id="PTHR43110">
    <property type="entry name" value="THIOL PEROXIDASE"/>
    <property type="match status" value="1"/>
</dbReference>
<gene>
    <name evidence="4" type="primary">tpx_2</name>
    <name evidence="5" type="ORF">LS73_004510</name>
    <name evidence="4" type="ORF">NCTC12714_01230</name>
</gene>
<dbReference type="InterPro" id="IPR036249">
    <property type="entry name" value="Thioredoxin-like_sf"/>
</dbReference>
<feature type="domain" description="Thioredoxin" evidence="3">
    <location>
        <begin position="16"/>
        <end position="164"/>
    </location>
</feature>
<dbReference type="AlphaFoldDB" id="A0A099TZN1"/>
<dbReference type="Gene3D" id="3.40.30.10">
    <property type="entry name" value="Glutaredoxin"/>
    <property type="match status" value="1"/>
</dbReference>
<dbReference type="PANTHER" id="PTHR43110:SF1">
    <property type="entry name" value="THIOL PEROXIDASE"/>
    <property type="match status" value="1"/>
</dbReference>
<evidence type="ECO:0000259" key="3">
    <source>
        <dbReference type="PROSITE" id="PS51352"/>
    </source>
</evidence>
<keyword evidence="4" id="KW-0575">Peroxidase</keyword>
<dbReference type="CDD" id="cd03014">
    <property type="entry name" value="PRX_Atyp2cys"/>
    <property type="match status" value="1"/>
</dbReference>
<dbReference type="EC" id="1.11.1.-" evidence="4"/>
<dbReference type="EC" id="1.11.1.15" evidence="4"/>
<protein>
    <submittedName>
        <fullName evidence="4">Thiol peroxidase</fullName>
        <ecNumber evidence="4">1.11.1.-</ecNumber>
        <ecNumber evidence="4">1.11.1.15</ecNumber>
    </submittedName>
</protein>
<reference evidence="4 7" key="2">
    <citation type="submission" date="2018-06" db="EMBL/GenBank/DDBJ databases">
        <authorList>
            <consortium name="Pathogen Informatics"/>
            <person name="Doyle S."/>
        </authorList>
    </citation>
    <scope>NUCLEOTIDE SEQUENCE [LARGE SCALE GENOMIC DNA]</scope>
    <source>
        <strain evidence="4 7">NCTC12714</strain>
    </source>
</reference>
<dbReference type="Proteomes" id="UP000029922">
    <property type="component" value="Unassembled WGS sequence"/>
</dbReference>
<keyword evidence="1" id="KW-1015">Disulfide bond</keyword>
<name>A0A099TZN1_9HELI</name>
<dbReference type="NCBIfam" id="NF001808">
    <property type="entry name" value="PRK00522.1"/>
    <property type="match status" value="1"/>
</dbReference>
<dbReference type="InterPro" id="IPR013740">
    <property type="entry name" value="Redoxin"/>
</dbReference>
<dbReference type="GO" id="GO:0008379">
    <property type="term" value="F:thioredoxin peroxidase activity"/>
    <property type="evidence" value="ECO:0007669"/>
    <property type="project" value="InterPro"/>
</dbReference>
<evidence type="ECO:0000313" key="7">
    <source>
        <dbReference type="Proteomes" id="UP000255139"/>
    </source>
</evidence>
<proteinExistence type="predicted"/>
<evidence type="ECO:0000313" key="6">
    <source>
        <dbReference type="Proteomes" id="UP000029922"/>
    </source>
</evidence>
<keyword evidence="2" id="KW-0676">Redox-active center</keyword>
<dbReference type="EMBL" id="UGJE01000002">
    <property type="protein sequence ID" value="STQ86423.1"/>
    <property type="molecule type" value="Genomic_DNA"/>
</dbReference>
<dbReference type="InterPro" id="IPR013766">
    <property type="entry name" value="Thioredoxin_domain"/>
</dbReference>
<reference evidence="5 6" key="1">
    <citation type="journal article" date="2014" name="Genome Announc.">
        <title>Draft genome sequences of eight enterohepatic helicobacter species isolated from both laboratory and wild rodents.</title>
        <authorList>
            <person name="Sheh A."/>
            <person name="Shen Z."/>
            <person name="Fox J.G."/>
        </authorList>
    </citation>
    <scope>NUCLEOTIDE SEQUENCE [LARGE SCALE GENOMIC DNA]</scope>
    <source>
        <strain evidence="5 6">ST1</strain>
    </source>
</reference>